<comment type="caution">
    <text evidence="2">The sequence shown here is derived from an EMBL/GenBank/DDBJ whole genome shotgun (WGS) entry which is preliminary data.</text>
</comment>
<keyword evidence="3" id="KW-1185">Reference proteome</keyword>
<feature type="transmembrane region" description="Helical" evidence="1">
    <location>
        <begin position="24"/>
        <end position="46"/>
    </location>
</feature>
<keyword evidence="1" id="KW-0812">Transmembrane</keyword>
<gene>
    <name evidence="2" type="ORF">ACFOWA_00055</name>
</gene>
<keyword evidence="1" id="KW-0472">Membrane</keyword>
<sequence length="153" mass="17817">MLSRMGDVKDTVESICQNIGKANYLIVFLLIALAINLIATVGRIVVDIFLKNKDKGIHKANLITSKSIEVQKDVYDNIFSLSNFDVNQSQELFDEITEIKNKIKKERIHFDKKLFKIAFEALDYFLVVSTDYSKKDFKFEDEVMMLYAEQYRK</sequence>
<protein>
    <submittedName>
        <fullName evidence="2">Uncharacterized protein</fullName>
    </submittedName>
</protein>
<keyword evidence="1" id="KW-1133">Transmembrane helix</keyword>
<dbReference type="Proteomes" id="UP001595789">
    <property type="component" value="Unassembled WGS sequence"/>
</dbReference>
<proteinExistence type="predicted"/>
<evidence type="ECO:0000256" key="1">
    <source>
        <dbReference type="SAM" id="Phobius"/>
    </source>
</evidence>
<dbReference type="EMBL" id="JBHSBW010000001">
    <property type="protein sequence ID" value="MFC4209549.1"/>
    <property type="molecule type" value="Genomic_DNA"/>
</dbReference>
<name>A0ABV8P5R7_9SPHI</name>
<evidence type="ECO:0000313" key="3">
    <source>
        <dbReference type="Proteomes" id="UP001595789"/>
    </source>
</evidence>
<reference evidence="3" key="1">
    <citation type="journal article" date="2019" name="Int. J. Syst. Evol. Microbiol.">
        <title>The Global Catalogue of Microorganisms (GCM) 10K type strain sequencing project: providing services to taxonomists for standard genome sequencing and annotation.</title>
        <authorList>
            <consortium name="The Broad Institute Genomics Platform"/>
            <consortium name="The Broad Institute Genome Sequencing Center for Infectious Disease"/>
            <person name="Wu L."/>
            <person name="Ma J."/>
        </authorList>
    </citation>
    <scope>NUCLEOTIDE SEQUENCE [LARGE SCALE GENOMIC DNA]</scope>
    <source>
        <strain evidence="3">CCM 8691</strain>
    </source>
</reference>
<evidence type="ECO:0000313" key="2">
    <source>
        <dbReference type="EMBL" id="MFC4209549.1"/>
    </source>
</evidence>
<organism evidence="2 3">
    <name type="scientific">Pedobacter lithocola</name>
    <dbReference type="NCBI Taxonomy" id="1908239"/>
    <lineage>
        <taxon>Bacteria</taxon>
        <taxon>Pseudomonadati</taxon>
        <taxon>Bacteroidota</taxon>
        <taxon>Sphingobacteriia</taxon>
        <taxon>Sphingobacteriales</taxon>
        <taxon>Sphingobacteriaceae</taxon>
        <taxon>Pedobacter</taxon>
    </lineage>
</organism>
<accession>A0ABV8P5R7</accession>
<dbReference type="RefSeq" id="WP_378980603.1">
    <property type="nucleotide sequence ID" value="NZ_JBHSBW010000001.1"/>
</dbReference>